<comment type="caution">
    <text evidence="3">The sequence shown here is derived from an EMBL/GenBank/DDBJ whole genome shotgun (WGS) entry which is preliminary data.</text>
</comment>
<dbReference type="GO" id="GO:0005971">
    <property type="term" value="C:ribonucleoside-diphosphate reductase complex"/>
    <property type="evidence" value="ECO:0007669"/>
    <property type="project" value="TreeGrafter"/>
</dbReference>
<organism evidence="3 4">
    <name type="scientific">Erythroxylum novogranatense</name>
    <dbReference type="NCBI Taxonomy" id="1862640"/>
    <lineage>
        <taxon>Eukaryota</taxon>
        <taxon>Viridiplantae</taxon>
        <taxon>Streptophyta</taxon>
        <taxon>Embryophyta</taxon>
        <taxon>Tracheophyta</taxon>
        <taxon>Spermatophyta</taxon>
        <taxon>Magnoliopsida</taxon>
        <taxon>eudicotyledons</taxon>
        <taxon>Gunneridae</taxon>
        <taxon>Pentapetalae</taxon>
        <taxon>rosids</taxon>
        <taxon>fabids</taxon>
        <taxon>Malpighiales</taxon>
        <taxon>Erythroxylaceae</taxon>
        <taxon>Erythroxylum</taxon>
    </lineage>
</organism>
<evidence type="ECO:0000313" key="3">
    <source>
        <dbReference type="EMBL" id="KAJ8758854.1"/>
    </source>
</evidence>
<dbReference type="AlphaFoldDB" id="A0AAV8SXK4"/>
<dbReference type="PANTHER" id="PTHR11573">
    <property type="entry name" value="RIBONUCLEOSIDE-DIPHOSPHATE REDUCTASE LARGE CHAIN"/>
    <property type="match status" value="1"/>
</dbReference>
<dbReference type="Gene3D" id="3.20.70.20">
    <property type="match status" value="1"/>
</dbReference>
<evidence type="ECO:0000259" key="2">
    <source>
        <dbReference type="Pfam" id="PF02867"/>
    </source>
</evidence>
<evidence type="ECO:0000313" key="4">
    <source>
        <dbReference type="Proteomes" id="UP001159364"/>
    </source>
</evidence>
<keyword evidence="4" id="KW-1185">Reference proteome</keyword>
<reference evidence="3 4" key="1">
    <citation type="submission" date="2021-09" db="EMBL/GenBank/DDBJ databases">
        <title>Genomic insights and catalytic innovation underlie evolution of tropane alkaloids biosynthesis.</title>
        <authorList>
            <person name="Wang Y.-J."/>
            <person name="Tian T."/>
            <person name="Huang J.-P."/>
            <person name="Huang S.-X."/>
        </authorList>
    </citation>
    <scope>NUCLEOTIDE SEQUENCE [LARGE SCALE GENOMIC DNA]</scope>
    <source>
        <strain evidence="3">KIB-2018</strain>
        <tissue evidence="3">Leaf</tissue>
    </source>
</reference>
<name>A0AAV8SXK4_9ROSI</name>
<accession>A0AAV8SXK4</accession>
<protein>
    <recommendedName>
        <fullName evidence="2">Ribonucleotide reductase large subunit C-terminal domain-containing protein</fullName>
    </recommendedName>
</protein>
<feature type="domain" description="Ribonucleotide reductase large subunit C-terminal" evidence="2">
    <location>
        <begin position="1"/>
        <end position="121"/>
    </location>
</feature>
<dbReference type="GO" id="GO:0005524">
    <property type="term" value="F:ATP binding"/>
    <property type="evidence" value="ECO:0007669"/>
    <property type="project" value="TreeGrafter"/>
</dbReference>
<dbReference type="InterPro" id="IPR039718">
    <property type="entry name" value="Rrm1"/>
</dbReference>
<dbReference type="Proteomes" id="UP001159364">
    <property type="component" value="Linkage Group LG07"/>
</dbReference>
<sequence length="192" mass="22228">MAFDSPEAQQLNKEIFETIYYHSLKASSEIAAREGPYETYEGSPISKGILQPDMWNVVPSSRWNWDVLREMISANGVRNSLLILGNNECFEPYTSNIYSRRVLSGEFVVVNKHLLHDLTNYLNQTNFKTKTFHYPLHRVKLKCWFKKSRSDAIPIASCASQRRILLQQTSDNSKGQIIQDLMLKDYPTYKSI</sequence>
<dbReference type="GO" id="GO:0009263">
    <property type="term" value="P:deoxyribonucleotide biosynthetic process"/>
    <property type="evidence" value="ECO:0007669"/>
    <property type="project" value="TreeGrafter"/>
</dbReference>
<dbReference type="GO" id="GO:0004748">
    <property type="term" value="F:ribonucleoside-diphosphate reductase activity, thioredoxin disulfide as acceptor"/>
    <property type="evidence" value="ECO:0007669"/>
    <property type="project" value="TreeGrafter"/>
</dbReference>
<dbReference type="Pfam" id="PF02867">
    <property type="entry name" value="Ribonuc_red_lgC"/>
    <property type="match status" value="1"/>
</dbReference>
<comment type="similarity">
    <text evidence="1">Belongs to the ribonucleoside diphosphate reductase large chain family.</text>
</comment>
<dbReference type="InterPro" id="IPR000788">
    <property type="entry name" value="RNR_lg_C"/>
</dbReference>
<dbReference type="EMBL" id="JAIWQS010000007">
    <property type="protein sequence ID" value="KAJ8758854.1"/>
    <property type="molecule type" value="Genomic_DNA"/>
</dbReference>
<dbReference type="SUPFAM" id="SSF51998">
    <property type="entry name" value="PFL-like glycyl radical enzymes"/>
    <property type="match status" value="1"/>
</dbReference>
<evidence type="ECO:0000256" key="1">
    <source>
        <dbReference type="ARBA" id="ARBA00010406"/>
    </source>
</evidence>
<dbReference type="PANTHER" id="PTHR11573:SF6">
    <property type="entry name" value="RIBONUCLEOSIDE-DIPHOSPHATE REDUCTASE LARGE SUBUNIT"/>
    <property type="match status" value="1"/>
</dbReference>
<proteinExistence type="inferred from homology"/>
<gene>
    <name evidence="3" type="ORF">K2173_002633</name>
</gene>